<feature type="region of interest" description="Disordered" evidence="1">
    <location>
        <begin position="465"/>
        <end position="514"/>
    </location>
</feature>
<feature type="region of interest" description="Disordered" evidence="1">
    <location>
        <begin position="427"/>
        <end position="451"/>
    </location>
</feature>
<dbReference type="OrthoDB" id="60283at2759"/>
<feature type="signal peptide" evidence="2">
    <location>
        <begin position="1"/>
        <end position="19"/>
    </location>
</feature>
<comment type="caution">
    <text evidence="3">The sequence shown here is derived from an EMBL/GenBank/DDBJ whole genome shotgun (WGS) entry which is preliminary data.</text>
</comment>
<dbReference type="InterPro" id="IPR052050">
    <property type="entry name" value="SecEffector_AnkRepeat"/>
</dbReference>
<proteinExistence type="predicted"/>
<dbReference type="PANTHER" id="PTHR46586:SF3">
    <property type="entry name" value="ANKYRIN REPEAT-CONTAINING PROTEIN"/>
    <property type="match status" value="1"/>
</dbReference>
<evidence type="ECO:0000256" key="2">
    <source>
        <dbReference type="SAM" id="SignalP"/>
    </source>
</evidence>
<feature type="compositionally biased region" description="Polar residues" evidence="1">
    <location>
        <begin position="427"/>
        <end position="438"/>
    </location>
</feature>
<evidence type="ECO:0000313" key="3">
    <source>
        <dbReference type="EMBL" id="PJF16802.1"/>
    </source>
</evidence>
<organism evidence="3 4">
    <name type="scientific">Paramicrosporidium saccamoebae</name>
    <dbReference type="NCBI Taxonomy" id="1246581"/>
    <lineage>
        <taxon>Eukaryota</taxon>
        <taxon>Fungi</taxon>
        <taxon>Fungi incertae sedis</taxon>
        <taxon>Cryptomycota</taxon>
        <taxon>Cryptomycota incertae sedis</taxon>
        <taxon>Paramicrosporidium</taxon>
    </lineage>
</organism>
<evidence type="ECO:0000256" key="1">
    <source>
        <dbReference type="SAM" id="MobiDB-lite"/>
    </source>
</evidence>
<accession>A0A2H9TG94</accession>
<reference evidence="3 4" key="1">
    <citation type="submission" date="2016-10" db="EMBL/GenBank/DDBJ databases">
        <title>The genome of Paramicrosporidium saccamoebae is the missing link in understanding Cryptomycota and Microsporidia evolution.</title>
        <authorList>
            <person name="Quandt C.A."/>
            <person name="Beaudet D."/>
            <person name="Corsaro D."/>
            <person name="Michel R."/>
            <person name="Corradi N."/>
            <person name="James T."/>
        </authorList>
    </citation>
    <scope>NUCLEOTIDE SEQUENCE [LARGE SCALE GENOMIC DNA]</scope>
    <source>
        <strain evidence="3 4">KSL3</strain>
    </source>
</reference>
<feature type="compositionally biased region" description="Low complexity" evidence="1">
    <location>
        <begin position="465"/>
        <end position="475"/>
    </location>
</feature>
<evidence type="ECO:0000313" key="4">
    <source>
        <dbReference type="Proteomes" id="UP000240830"/>
    </source>
</evidence>
<dbReference type="PANTHER" id="PTHR46586">
    <property type="entry name" value="ANKYRIN REPEAT-CONTAINING PROTEIN"/>
    <property type="match status" value="1"/>
</dbReference>
<keyword evidence="4" id="KW-1185">Reference proteome</keyword>
<sequence>MRTAMMLLRILFLLCCACSTTPSDRDANFLSESVKEELTNGTEQRNAETPKPITALHTTADIISSKDPFTPPALISIEVAARKGHGNILEWYWKNYAPTPTIHQLVFSNLLTIADWLRSKSGEQYPTQAAINEAVQQGHTPALEWMLNKNSKIAPDLESVVKTVSNGYEGSLIILLQHRPGCLLNSQVIDALAIREYWSFINYLLNVNIEWTPSQSNADHILNSAALNGHVGVLKYCHFKNPTLLLDLKSIMYAKAIGHSDVEDWFISALANLQTAGTLPDVRIDHVSDETIKIDPTHVKAMIELLAQQDSLEISVAKVAKQPELLSTSSNEAPNFQQETPNGWRKRLSELTENQIAPPPLSVYPRIPAVPVSGVRLLGDDPVAANTGSLQPRLGQVASLRNSKSSLRAPPPTQTRVYPPNHLLELSESSTKVSSRASSPARINPTNQLQGCQFHIPKRTYVHSMASSSDAQASDVRVGTESTEQQPSPIPTKRRRLDDNTRKPPLAALFHDSS</sequence>
<feature type="chain" id="PRO_5014134603" evidence="2">
    <location>
        <begin position="20"/>
        <end position="514"/>
    </location>
</feature>
<dbReference type="Proteomes" id="UP000240830">
    <property type="component" value="Unassembled WGS sequence"/>
</dbReference>
<name>A0A2H9TG94_9FUNG</name>
<gene>
    <name evidence="3" type="ORF">PSACC_03378</name>
</gene>
<dbReference type="EMBL" id="MTSL01000206">
    <property type="protein sequence ID" value="PJF16802.1"/>
    <property type="molecule type" value="Genomic_DNA"/>
</dbReference>
<dbReference type="AlphaFoldDB" id="A0A2H9TG94"/>
<protein>
    <submittedName>
        <fullName evidence="3">Uncharacterized protein</fullName>
    </submittedName>
</protein>
<keyword evidence="2" id="KW-0732">Signal</keyword>